<comment type="caution">
    <text evidence="2">The sequence shown here is derived from an EMBL/GenBank/DDBJ whole genome shotgun (WGS) entry which is preliminary data.</text>
</comment>
<dbReference type="SMART" id="SM00909">
    <property type="entry name" value="Germane"/>
    <property type="match status" value="2"/>
</dbReference>
<dbReference type="RefSeq" id="WP_193418125.1">
    <property type="nucleotide sequence ID" value="NZ_JADCNN020000017.1"/>
</dbReference>
<dbReference type="InterPro" id="IPR019606">
    <property type="entry name" value="GerMN"/>
</dbReference>
<dbReference type="PROSITE" id="PS51257">
    <property type="entry name" value="PROKAR_LIPOPROTEIN"/>
    <property type="match status" value="1"/>
</dbReference>
<dbReference type="EMBL" id="JADCNN020000017">
    <property type="protein sequence ID" value="MBM6997346.1"/>
    <property type="molecule type" value="Genomic_DNA"/>
</dbReference>
<sequence length="352" mass="38108">MNWNRRIRNTAAVGVISLPLLLSGCGLFGGSSAQIDPPPTDMETQMLKGLDAVEQTSFSQEEALSTVYLVNEHGKLAPVALHLPEGEASLKLNRMLEMLVKNGKYAGLLPAGFSGILPAGSEVKAVTVKKDEKLAVVEFNKAFAGYEAADERKILEALTWTLTGTPDVEKVQLWVEGEKLNEMPVNGTPLDRPLSRNFGINLELKGESGLSQLSPVIVYFSAATPDGVQYFVPVTRFVPADGDSVKSALGELLKGPQQGDGLERVVTDNTKLDSVEVSKDGVVTVALTDDMFEAGEKLPAQMLQSLVLTVTENKDDSKVRIWLNGQKEVVGLDNQTYSEPVMRPETINEIPL</sequence>
<feature type="domain" description="GerMN" evidence="1">
    <location>
        <begin position="92"/>
        <end position="184"/>
    </location>
</feature>
<dbReference type="Pfam" id="PF10646">
    <property type="entry name" value="Germane"/>
    <property type="match status" value="2"/>
</dbReference>
<evidence type="ECO:0000313" key="2">
    <source>
        <dbReference type="EMBL" id="MBM6997346.1"/>
    </source>
</evidence>
<name>A0ABS2H9E7_9BACL</name>
<feature type="domain" description="GerMN" evidence="1">
    <location>
        <begin position="245"/>
        <end position="332"/>
    </location>
</feature>
<evidence type="ECO:0000313" key="3">
    <source>
        <dbReference type="Proteomes" id="UP001516620"/>
    </source>
</evidence>
<gene>
    <name evidence="2" type="ORF">IM700_016935</name>
</gene>
<accession>A0ABS2H9E7</accession>
<evidence type="ECO:0000259" key="1">
    <source>
        <dbReference type="SMART" id="SM00909"/>
    </source>
</evidence>
<dbReference type="Proteomes" id="UP001516620">
    <property type="component" value="Unassembled WGS sequence"/>
</dbReference>
<protein>
    <submittedName>
        <fullName evidence="2">GerMN domain-containing protein</fullName>
    </submittedName>
</protein>
<reference evidence="2 3" key="1">
    <citation type="submission" date="2021-01" db="EMBL/GenBank/DDBJ databases">
        <title>Paenibacillus sp.nov. isolated from the rhizosphere soil of tomato plant.</title>
        <authorList>
            <person name="Thin K.K."/>
            <person name="Zhang X."/>
            <person name="He S."/>
        </authorList>
    </citation>
    <scope>NUCLEOTIDE SEQUENCE [LARGE SCALE GENOMIC DNA]</scope>
    <source>
        <strain evidence="2 3">DXFW5</strain>
    </source>
</reference>
<organism evidence="2 3">
    <name type="scientific">Paenibacillus rhizolycopersici</name>
    <dbReference type="NCBI Taxonomy" id="2780073"/>
    <lineage>
        <taxon>Bacteria</taxon>
        <taxon>Bacillati</taxon>
        <taxon>Bacillota</taxon>
        <taxon>Bacilli</taxon>
        <taxon>Bacillales</taxon>
        <taxon>Paenibacillaceae</taxon>
        <taxon>Paenibacillus</taxon>
    </lineage>
</organism>
<keyword evidence="3" id="KW-1185">Reference proteome</keyword>
<proteinExistence type="predicted"/>